<evidence type="ECO:0000259" key="3">
    <source>
        <dbReference type="Pfam" id="PF12770"/>
    </source>
</evidence>
<proteinExistence type="predicted"/>
<keyword evidence="2" id="KW-0732">Signal</keyword>
<dbReference type="Pfam" id="PF13424">
    <property type="entry name" value="TPR_12"/>
    <property type="match status" value="4"/>
</dbReference>
<dbReference type="RefSeq" id="WP_009626342.1">
    <property type="nucleotide sequence ID" value="NZ_VBTY01000039.1"/>
</dbReference>
<dbReference type="Pfam" id="PF12770">
    <property type="entry name" value="CHAT"/>
    <property type="match status" value="1"/>
</dbReference>
<feature type="signal peptide" evidence="2">
    <location>
        <begin position="1"/>
        <end position="21"/>
    </location>
</feature>
<evidence type="ECO:0000256" key="2">
    <source>
        <dbReference type="SAM" id="SignalP"/>
    </source>
</evidence>
<feature type="repeat" description="TPR" evidence="1">
    <location>
        <begin position="118"/>
        <end position="151"/>
    </location>
</feature>
<keyword evidence="1" id="KW-0802">TPR repeat</keyword>
<protein>
    <submittedName>
        <fullName evidence="4">CHAT domain-containing protein</fullName>
    </submittedName>
</protein>
<reference evidence="4" key="1">
    <citation type="submission" date="2019-05" db="EMBL/GenBank/DDBJ databases">
        <title>Whole genome sequencing of Pseudanabaena catenata USMAC16.</title>
        <authorList>
            <person name="Khan Z."/>
            <person name="Omar W.M."/>
            <person name="Convey P."/>
            <person name="Merican F."/>
            <person name="Najimudin N."/>
        </authorList>
    </citation>
    <scope>NUCLEOTIDE SEQUENCE</scope>
    <source>
        <strain evidence="4">USMAC16</strain>
    </source>
</reference>
<keyword evidence="5" id="KW-1185">Reference proteome</keyword>
<dbReference type="PROSITE" id="PS50005">
    <property type="entry name" value="TPR"/>
    <property type="match status" value="5"/>
</dbReference>
<dbReference type="InterPro" id="IPR011990">
    <property type="entry name" value="TPR-like_helical_dom_sf"/>
</dbReference>
<feature type="repeat" description="TPR" evidence="1">
    <location>
        <begin position="238"/>
        <end position="271"/>
    </location>
</feature>
<feature type="repeat" description="TPR" evidence="1">
    <location>
        <begin position="198"/>
        <end position="231"/>
    </location>
</feature>
<dbReference type="SMART" id="SM00028">
    <property type="entry name" value="TPR"/>
    <property type="match status" value="9"/>
</dbReference>
<sequence length="845" mass="94048">MYKKLVTIALITMLSGLPLQALVCDLGAQAQSDRQIQAGQLLNQGLQQYRARQYESAFQSWQSALQIYQEIKDRTGESKVWNNLGLAYYSLGQLAKAVPFFQQRLILSRELNDRQAEAYALDSLGLNYIQLGQYEQAIAVYEPAIEILRQLNDRKNEGNALGNLGISYRELGQYTKAIACHQQQLAITREISDRAGEGRALGGLAIAYRELGQYEKAIDLYQQDLAIARELQDRSGQARALNNLGTAYSNLEQYPQAIVLYKQGLEILRSLKDRSGEGRTLGNIGNGYRQLGQYEQAIAFLEQQLTIARNINDIASEGKAASGLGIAYNRLRKYEKALGFYQQDLAIARQLKDRNGEGRALNNLGVLLGELKQPELAILYYKQSVNIQESIRRDIRGLSKEEQRSFLGTVAGTYRSLADLLLKQGRVMEALQIIDLLKIQELEDYLQNVKGNDRTAQGMRILEPESKISRLSTVSFAQIPLLNYELAQQIQQIAPSELNKAPAYLQKLPQGVVLIYPLVLLDRLEIVIFAANSIPTARTVAIAKPQLEEMIADFRNDLQDPSSYDIKTSAKKLYELLIKPIESDLKQANATTILYAPDGILRYIPLATLYDGKQWLVERYRINNLISYSLLDRDRQSLTDLTILAGAFGGQAGEIKFGLSGLPSSITEVENIASTFPKANKYIEQNFTSQTIRDKTAGNAIIHLATHAEFKNGSPFESYLLFGDGTKLTLAEVNDLKLKDTQLVVLSACQTGLGSLGTGTEILGFGYQVHRAGAKASIASLWKVADGGTQILMSAFYNNLRRANSNTSIALREAQLSMIKPSTKGGVNYSHPYFWSSFVLISNSW</sequence>
<dbReference type="InterPro" id="IPR019734">
    <property type="entry name" value="TPR_rpt"/>
</dbReference>
<feature type="domain" description="CHAT" evidence="3">
    <location>
        <begin position="569"/>
        <end position="841"/>
    </location>
</feature>
<organism evidence="4 5">
    <name type="scientific">Pseudanabaena catenata USMAC16</name>
    <dbReference type="NCBI Taxonomy" id="1855837"/>
    <lineage>
        <taxon>Bacteria</taxon>
        <taxon>Bacillati</taxon>
        <taxon>Cyanobacteriota</taxon>
        <taxon>Cyanophyceae</taxon>
        <taxon>Pseudanabaenales</taxon>
        <taxon>Pseudanabaenaceae</taxon>
        <taxon>Pseudanabaena</taxon>
    </lineage>
</organism>
<dbReference type="InterPro" id="IPR024983">
    <property type="entry name" value="CHAT_dom"/>
</dbReference>
<evidence type="ECO:0000313" key="4">
    <source>
        <dbReference type="EMBL" id="MDG3494275.1"/>
    </source>
</evidence>
<feature type="repeat" description="TPR" evidence="1">
    <location>
        <begin position="278"/>
        <end position="311"/>
    </location>
</feature>
<dbReference type="PROSITE" id="PS50293">
    <property type="entry name" value="TPR_REGION"/>
    <property type="match status" value="1"/>
</dbReference>
<dbReference type="Gene3D" id="1.25.40.10">
    <property type="entry name" value="Tetratricopeptide repeat domain"/>
    <property type="match status" value="3"/>
</dbReference>
<evidence type="ECO:0000313" key="5">
    <source>
        <dbReference type="Proteomes" id="UP001152872"/>
    </source>
</evidence>
<feature type="repeat" description="TPR" evidence="1">
    <location>
        <begin position="78"/>
        <end position="111"/>
    </location>
</feature>
<name>A0A9X4M827_9CYAN</name>
<accession>A0A9X4M827</accession>
<comment type="caution">
    <text evidence="4">The sequence shown here is derived from an EMBL/GenBank/DDBJ whole genome shotgun (WGS) entry which is preliminary data.</text>
</comment>
<gene>
    <name evidence="4" type="ORF">FEV09_06855</name>
</gene>
<dbReference type="PANTHER" id="PTHR10098">
    <property type="entry name" value="RAPSYN-RELATED"/>
    <property type="match status" value="1"/>
</dbReference>
<evidence type="ECO:0000256" key="1">
    <source>
        <dbReference type="PROSITE-ProRule" id="PRU00339"/>
    </source>
</evidence>
<dbReference type="Proteomes" id="UP001152872">
    <property type="component" value="Unassembled WGS sequence"/>
</dbReference>
<dbReference type="AlphaFoldDB" id="A0A9X4M827"/>
<dbReference type="SUPFAM" id="SSF48452">
    <property type="entry name" value="TPR-like"/>
    <property type="match status" value="2"/>
</dbReference>
<dbReference type="EMBL" id="VBTY01000039">
    <property type="protein sequence ID" value="MDG3494275.1"/>
    <property type="molecule type" value="Genomic_DNA"/>
</dbReference>
<feature type="chain" id="PRO_5040738037" evidence="2">
    <location>
        <begin position="22"/>
        <end position="845"/>
    </location>
</feature>